<dbReference type="InterPro" id="IPR058923">
    <property type="entry name" value="RCC1-like_dom"/>
</dbReference>
<dbReference type="PROSITE" id="PS50012">
    <property type="entry name" value="RCC1_3"/>
    <property type="match status" value="7"/>
</dbReference>
<proteinExistence type="predicted"/>
<reference evidence="4 5" key="1">
    <citation type="submission" date="2023-11" db="EMBL/GenBank/DDBJ databases">
        <title>A Novel Polar Bacteriovorax (B. antarcticus) Isolated from the Biocrust in Antarctica.</title>
        <authorList>
            <person name="Mun W."/>
            <person name="Choi S.Y."/>
            <person name="Mitchell R.J."/>
        </authorList>
    </citation>
    <scope>NUCLEOTIDE SEQUENCE [LARGE SCALE GENOMIC DNA]</scope>
    <source>
        <strain evidence="4 5">PP10</strain>
    </source>
</reference>
<dbReference type="Pfam" id="PF25390">
    <property type="entry name" value="WD40_RLD"/>
    <property type="match status" value="1"/>
</dbReference>
<dbReference type="PANTHER" id="PTHR45982">
    <property type="entry name" value="REGULATOR OF CHROMOSOME CONDENSATION"/>
    <property type="match status" value="1"/>
</dbReference>
<comment type="caution">
    <text evidence="4">The sequence shown here is derived from an EMBL/GenBank/DDBJ whole genome shotgun (WGS) entry which is preliminary data.</text>
</comment>
<protein>
    <recommendedName>
        <fullName evidence="3">RCC1-like domain-containing protein</fullName>
    </recommendedName>
</protein>
<evidence type="ECO:0000256" key="2">
    <source>
        <dbReference type="ARBA" id="ARBA00022737"/>
    </source>
</evidence>
<dbReference type="RefSeq" id="WP_323575748.1">
    <property type="nucleotide sequence ID" value="NZ_JAYGJQ010000001.1"/>
</dbReference>
<dbReference type="SUPFAM" id="SSF50985">
    <property type="entry name" value="RCC1/BLIP-II"/>
    <property type="match status" value="3"/>
</dbReference>
<dbReference type="PROSITE" id="PS51257">
    <property type="entry name" value="PROKAR_LIPOPROTEIN"/>
    <property type="match status" value="1"/>
</dbReference>
<organism evidence="4 5">
    <name type="scientific">Bacteriovorax antarcticus</name>
    <dbReference type="NCBI Taxonomy" id="3088717"/>
    <lineage>
        <taxon>Bacteria</taxon>
        <taxon>Pseudomonadati</taxon>
        <taxon>Bdellovibrionota</taxon>
        <taxon>Bacteriovoracia</taxon>
        <taxon>Bacteriovoracales</taxon>
        <taxon>Bacteriovoracaceae</taxon>
        <taxon>Bacteriovorax</taxon>
    </lineage>
</organism>
<sequence length="915" mass="94901">MKRLMIINKKNITHFFCLLVILMTLTSCNNIFIKAKALLVVNDNPTTTTPSDNTTTTSALMLSALKEGYCFVKSDNEQYCWGSLFTNQPVNHAPNLKTAYQPLVGKTITNIISSYDGGLKCTIPGDGIPACWGSNYYGQIGNGERGDDAALVPTSPDFTGVLSGKTVKEIVIGNSSTCVIASDDQVYCWGENGYGQLGNGSTTDSNTPVAVSTAGVLNGKTIKTLKSAADTTCVIASDDKLYCWGYGRFGALANGSTANSTIPIAVAGGALGAKTIKKLDMSGNTTCVIASDDKMYCWGYGVYGTLGNGASSNSSSTVAVDFTGVLSGKIITQVHMAGLFTCVLADDARVYCWGYDGDGALGNGSTSDTNVPVAVNTAGVLSGKSITKIAGTNSLMCALTSDNQVACWGYGYRGGLGNGSMAGNSSLPVSIDTSGDINGKTITNLTSSKDNICALTSDGLAYCWGEGFFGNKISGNKVSVPTSPDMTGALSGKTILELGPGAYASCALASDHQIYCWGDGGGGELGNGTDTFTNYPVSLKTTDSSDELILDAKYLTYIEDTVCAQRSDGELFCGTTGKSLNFVHDFGSEEIVDLKLQEGNVAFKCALTDSGNLYCWGEGRDGALGNGTSDDSGVPQLIKMSGALLGKTIKSFEVGKNFVCAIASDDLAYCWGNGSSGHLGGNTGADSLEPIPVDRTGVLSGKKINSLTIYSETVCAIADDLKAYCWGRGFDGQLGDGVTPVSDVPVAVSTAGVLNNKTIKKISIMDTMVCAIANDDLMYCWGDNTSGQLGDGTTNFAPVPVAVDMSGVLSGKTIKTFSGNSYSTCAIASDDKVYCWGFGSDGSLGDGNSADSLIPVAVNSAGALSGKKIVDIKSSYASFCAMDDNEEVYCWGDGSTGEVGNGLNSFTPLPIKLNL</sequence>
<accession>A0ABU5VSQ1</accession>
<dbReference type="EMBL" id="JAYGJQ010000001">
    <property type="protein sequence ID" value="MEA9356073.1"/>
    <property type="molecule type" value="Genomic_DNA"/>
</dbReference>
<dbReference type="Gene3D" id="2.130.10.30">
    <property type="entry name" value="Regulator of chromosome condensation 1/beta-lactamase-inhibitor protein II"/>
    <property type="match status" value="4"/>
</dbReference>
<gene>
    <name evidence="4" type="ORF">SHI21_07670</name>
</gene>
<evidence type="ECO:0000313" key="4">
    <source>
        <dbReference type="EMBL" id="MEA9356073.1"/>
    </source>
</evidence>
<dbReference type="InterPro" id="IPR000408">
    <property type="entry name" value="Reg_chr_condens"/>
</dbReference>
<dbReference type="Pfam" id="PF00415">
    <property type="entry name" value="RCC1"/>
    <property type="match status" value="2"/>
</dbReference>
<keyword evidence="1" id="KW-0344">Guanine-nucleotide releasing factor</keyword>
<keyword evidence="5" id="KW-1185">Reference proteome</keyword>
<evidence type="ECO:0000256" key="1">
    <source>
        <dbReference type="ARBA" id="ARBA00022658"/>
    </source>
</evidence>
<evidence type="ECO:0000313" key="5">
    <source>
        <dbReference type="Proteomes" id="UP001302274"/>
    </source>
</evidence>
<dbReference type="Proteomes" id="UP001302274">
    <property type="component" value="Unassembled WGS sequence"/>
</dbReference>
<evidence type="ECO:0000259" key="3">
    <source>
        <dbReference type="Pfam" id="PF25390"/>
    </source>
</evidence>
<dbReference type="InterPro" id="IPR009091">
    <property type="entry name" value="RCC1/BLIP-II"/>
</dbReference>
<keyword evidence="2" id="KW-0677">Repeat</keyword>
<feature type="domain" description="RCC1-like" evidence="3">
    <location>
        <begin position="605"/>
        <end position="912"/>
    </location>
</feature>
<dbReference type="PANTHER" id="PTHR45982:SF1">
    <property type="entry name" value="REGULATOR OF CHROMOSOME CONDENSATION"/>
    <property type="match status" value="1"/>
</dbReference>
<name>A0ABU5VSQ1_9BACT</name>
<dbReference type="PRINTS" id="PR00633">
    <property type="entry name" value="RCCNDNSATION"/>
</dbReference>
<dbReference type="InterPro" id="IPR051553">
    <property type="entry name" value="Ran_GTPase-activating"/>
</dbReference>